<evidence type="ECO:0000313" key="3">
    <source>
        <dbReference type="Proteomes" id="UP000241690"/>
    </source>
</evidence>
<evidence type="ECO:0000256" key="1">
    <source>
        <dbReference type="SAM" id="Phobius"/>
    </source>
</evidence>
<gene>
    <name evidence="2" type="ORF">M431DRAFT_421770</name>
</gene>
<feature type="transmembrane region" description="Helical" evidence="1">
    <location>
        <begin position="12"/>
        <end position="32"/>
    </location>
</feature>
<keyword evidence="3" id="KW-1185">Reference proteome</keyword>
<dbReference type="Proteomes" id="UP000241690">
    <property type="component" value="Unassembled WGS sequence"/>
</dbReference>
<name>A0A2T4AC12_TRIHA</name>
<keyword evidence="1" id="KW-0472">Membrane</keyword>
<dbReference type="EMBL" id="KZ679680">
    <property type="protein sequence ID" value="PTB54478.1"/>
    <property type="molecule type" value="Genomic_DNA"/>
</dbReference>
<dbReference type="GeneID" id="36623591"/>
<keyword evidence="1" id="KW-1133">Transmembrane helix</keyword>
<evidence type="ECO:0000313" key="2">
    <source>
        <dbReference type="EMBL" id="PTB54478.1"/>
    </source>
</evidence>
<accession>A0A2T4AC12</accession>
<protein>
    <submittedName>
        <fullName evidence="2">Uncharacterized protein</fullName>
    </submittedName>
</protein>
<organism evidence="2 3">
    <name type="scientific">Trichoderma harzianum CBS 226.95</name>
    <dbReference type="NCBI Taxonomy" id="983964"/>
    <lineage>
        <taxon>Eukaryota</taxon>
        <taxon>Fungi</taxon>
        <taxon>Dikarya</taxon>
        <taxon>Ascomycota</taxon>
        <taxon>Pezizomycotina</taxon>
        <taxon>Sordariomycetes</taxon>
        <taxon>Hypocreomycetidae</taxon>
        <taxon>Hypocreales</taxon>
        <taxon>Hypocreaceae</taxon>
        <taxon>Trichoderma</taxon>
    </lineage>
</organism>
<dbReference type="RefSeq" id="XP_024774155.1">
    <property type="nucleotide sequence ID" value="XM_024915025.1"/>
</dbReference>
<keyword evidence="1" id="KW-0812">Transmembrane</keyword>
<proteinExistence type="predicted"/>
<dbReference type="AlphaFoldDB" id="A0A2T4AC12"/>
<reference evidence="2 3" key="1">
    <citation type="submission" date="2016-07" db="EMBL/GenBank/DDBJ databases">
        <title>Multiple horizontal gene transfer events from other fungi enriched the ability of initially mycotrophic Trichoderma (Ascomycota) to feed on dead plant biomass.</title>
        <authorList>
            <consortium name="DOE Joint Genome Institute"/>
            <person name="Aerts A."/>
            <person name="Atanasova L."/>
            <person name="Chenthamara K."/>
            <person name="Zhang J."/>
            <person name="Grujic M."/>
            <person name="Henrissat B."/>
            <person name="Kuo A."/>
            <person name="Salamov A."/>
            <person name="Lipzen A."/>
            <person name="Labutti K."/>
            <person name="Barry K."/>
            <person name="Miao Y."/>
            <person name="Rahimi M.J."/>
            <person name="Shen Q."/>
            <person name="Grigoriev I.V."/>
            <person name="Kubicek C.P."/>
            <person name="Druzhinina I.S."/>
        </authorList>
    </citation>
    <scope>NUCLEOTIDE SEQUENCE [LARGE SCALE GENOMIC DNA]</scope>
    <source>
        <strain evidence="2 3">CBS 226.95</strain>
    </source>
</reference>
<sequence length="176" mass="19604">MSGTPYQLHHGGLVICHTYTLHLGILCSLYFSMLPFVCSTNQLQLTSSQTPILYLCIVYHALLSALHSPASSHHPSLRYRLASPSLQQLTIIRYFVSRLVATPRISPHQPAKGSIASAQIPHLIRPGLPLFHHSLHYYRCDLPNQSAWPRANTDQPRIIPPSSFPLPDAACLARII</sequence>